<sequence>MYYNVPGHQHMQLLAPGHHRLTTTPPRPTTDAAPHTRQRVDPLVRQAIGAAFGGYDPATMTAARFSQSVRTHIRAYRRTQLQQLQLRAQKTRKPPVVPQQLVRVVTCHSGDGGEFYGTLDKDGRRLAFAARLRGGKLESFKILETAS</sequence>
<dbReference type="AlphaFoldDB" id="A0A7H0K045"/>
<reference evidence="4 5" key="1">
    <citation type="submission" date="2020-08" db="EMBL/GenBank/DDBJ databases">
        <title>novel species in genus Corynebacterium.</title>
        <authorList>
            <person name="Zhang G."/>
        </authorList>
    </citation>
    <scope>NUCLEOTIDE SEQUENCE [LARGE SCALE GENOMIC DNA]</scope>
    <source>
        <strain evidence="4 5">zg-917</strain>
        <strain evidence="3">Zg-917</strain>
    </source>
</reference>
<name>A0A7H0K045_9CORY</name>
<dbReference type="EMBL" id="JACMYE010000005">
    <property type="protein sequence ID" value="MBC3179106.1"/>
    <property type="molecule type" value="Genomic_DNA"/>
</dbReference>
<dbReference type="RefSeq" id="WP_171194218.1">
    <property type="nucleotide sequence ID" value="NZ_CP061032.1"/>
</dbReference>
<feature type="region of interest" description="Disordered" evidence="1">
    <location>
        <begin position="16"/>
        <end position="37"/>
    </location>
</feature>
<gene>
    <name evidence="2" type="ORF">H7348_07250</name>
    <name evidence="3" type="ORF">IAU68_02445</name>
</gene>
<organism evidence="3 4">
    <name type="scientific">Corynebacterium lujinxingii</name>
    <dbReference type="NCBI Taxonomy" id="2763010"/>
    <lineage>
        <taxon>Bacteria</taxon>
        <taxon>Bacillati</taxon>
        <taxon>Actinomycetota</taxon>
        <taxon>Actinomycetes</taxon>
        <taxon>Mycobacteriales</taxon>
        <taxon>Corynebacteriaceae</taxon>
        <taxon>Corynebacterium</taxon>
    </lineage>
</organism>
<protein>
    <submittedName>
        <fullName evidence="3">Uncharacterized protein</fullName>
    </submittedName>
</protein>
<dbReference type="Proteomes" id="UP000642876">
    <property type="component" value="Unassembled WGS sequence"/>
</dbReference>
<proteinExistence type="predicted"/>
<evidence type="ECO:0000313" key="4">
    <source>
        <dbReference type="Proteomes" id="UP000516235"/>
    </source>
</evidence>
<dbReference type="Proteomes" id="UP000516235">
    <property type="component" value="Chromosome"/>
</dbReference>
<dbReference type="KEGG" id="cluj:IAU68_02445"/>
<keyword evidence="5" id="KW-1185">Reference proteome</keyword>
<dbReference type="EMBL" id="CP061032">
    <property type="protein sequence ID" value="QNP90661.1"/>
    <property type="molecule type" value="Genomic_DNA"/>
</dbReference>
<evidence type="ECO:0000313" key="5">
    <source>
        <dbReference type="Proteomes" id="UP000642876"/>
    </source>
</evidence>
<evidence type="ECO:0000313" key="3">
    <source>
        <dbReference type="EMBL" id="QNP90661.1"/>
    </source>
</evidence>
<evidence type="ECO:0000313" key="2">
    <source>
        <dbReference type="EMBL" id="MBC3179106.1"/>
    </source>
</evidence>
<accession>A0A7H0K045</accession>
<evidence type="ECO:0000256" key="1">
    <source>
        <dbReference type="SAM" id="MobiDB-lite"/>
    </source>
</evidence>